<feature type="region of interest" description="Disordered" evidence="1">
    <location>
        <begin position="1"/>
        <end position="31"/>
    </location>
</feature>
<protein>
    <submittedName>
        <fullName evidence="2">Uncharacterized protein</fullName>
    </submittedName>
</protein>
<dbReference type="AlphaFoldDB" id="A0A5P8K9A9"/>
<keyword evidence="3" id="KW-1185">Reference proteome</keyword>
<dbReference type="Proteomes" id="UP000327294">
    <property type="component" value="Chromosome"/>
</dbReference>
<evidence type="ECO:0000313" key="2">
    <source>
        <dbReference type="EMBL" id="QFQ99825.1"/>
    </source>
</evidence>
<evidence type="ECO:0000313" key="3">
    <source>
        <dbReference type="Proteomes" id="UP000327294"/>
    </source>
</evidence>
<proteinExistence type="predicted"/>
<evidence type="ECO:0000256" key="1">
    <source>
        <dbReference type="SAM" id="MobiDB-lite"/>
    </source>
</evidence>
<organism evidence="2 3">
    <name type="scientific">Streptomyces phaeolivaceus</name>
    <dbReference type="NCBI Taxonomy" id="2653200"/>
    <lineage>
        <taxon>Bacteria</taxon>
        <taxon>Bacillati</taxon>
        <taxon>Actinomycetota</taxon>
        <taxon>Actinomycetes</taxon>
        <taxon>Kitasatosporales</taxon>
        <taxon>Streptomycetaceae</taxon>
        <taxon>Streptomyces</taxon>
    </lineage>
</organism>
<accession>A0A5P8K9A9</accession>
<dbReference type="EMBL" id="CP045096">
    <property type="protein sequence ID" value="QFQ99825.1"/>
    <property type="molecule type" value="Genomic_DNA"/>
</dbReference>
<name>A0A5P8K9A9_9ACTN</name>
<dbReference type="KEGG" id="sphv:F9278_30825"/>
<gene>
    <name evidence="2" type="ORF">F9278_30825</name>
</gene>
<sequence length="90" mass="10107">MGFGMRARLRSVVRSGSTRGDGARGRDRERDRELVGRVCSELAADLPDEDVGECLDDAIDMYRMGSKPRCEEVEYLGLVREAIDRIEEGE</sequence>
<feature type="compositionally biased region" description="Basic and acidic residues" evidence="1">
    <location>
        <begin position="21"/>
        <end position="31"/>
    </location>
</feature>
<reference evidence="2 3" key="1">
    <citation type="submission" date="2019-10" db="EMBL/GenBank/DDBJ databases">
        <title>Streptomyces sp. strain GY16 isolated from leaves of Broussonetia papyrifera.</title>
        <authorList>
            <person name="Mo P."/>
        </authorList>
    </citation>
    <scope>NUCLEOTIDE SEQUENCE [LARGE SCALE GENOMIC DNA]</scope>
    <source>
        <strain evidence="2 3">GY16</strain>
    </source>
</reference>